<sequence length="49" mass="5526">MKNITLLLIAAIYGCAIIYYQSIQLLPVIFVYLIVIVNSVSCKRLAKHT</sequence>
<organism evidence="2 3">
    <name type="scientific">Psychromonas aquatilis</name>
    <dbReference type="NCBI Taxonomy" id="2005072"/>
    <lineage>
        <taxon>Bacteria</taxon>
        <taxon>Pseudomonadati</taxon>
        <taxon>Pseudomonadota</taxon>
        <taxon>Gammaproteobacteria</taxon>
        <taxon>Alteromonadales</taxon>
        <taxon>Psychromonadaceae</taxon>
        <taxon>Psychromonas</taxon>
    </lineage>
</organism>
<dbReference type="EMBL" id="JBAKAZ010000083">
    <property type="protein sequence ID" value="MEL0630742.1"/>
    <property type="molecule type" value="Genomic_DNA"/>
</dbReference>
<accession>A0ABU9GTW9</accession>
<dbReference type="RefSeq" id="WP_341598869.1">
    <property type="nucleotide sequence ID" value="NZ_JBAKAZ010000083.1"/>
</dbReference>
<dbReference type="PROSITE" id="PS51257">
    <property type="entry name" value="PROKAR_LIPOPROTEIN"/>
    <property type="match status" value="1"/>
</dbReference>
<name>A0ABU9GTW9_9GAMM</name>
<proteinExistence type="predicted"/>
<gene>
    <name evidence="2" type="ORF">V6256_14120</name>
</gene>
<feature type="transmembrane region" description="Helical" evidence="1">
    <location>
        <begin position="26"/>
        <end position="46"/>
    </location>
</feature>
<evidence type="ECO:0000256" key="1">
    <source>
        <dbReference type="SAM" id="Phobius"/>
    </source>
</evidence>
<evidence type="ECO:0000313" key="3">
    <source>
        <dbReference type="Proteomes" id="UP001369082"/>
    </source>
</evidence>
<evidence type="ECO:0008006" key="4">
    <source>
        <dbReference type="Google" id="ProtNLM"/>
    </source>
</evidence>
<keyword evidence="3" id="KW-1185">Reference proteome</keyword>
<reference evidence="2 3" key="1">
    <citation type="submission" date="2024-02" db="EMBL/GenBank/DDBJ databases">
        <title>Bacteria isolated from the canopy kelp, Nereocystis luetkeana.</title>
        <authorList>
            <person name="Pfister C.A."/>
            <person name="Younker I.T."/>
            <person name="Light S.H."/>
        </authorList>
    </citation>
    <scope>NUCLEOTIDE SEQUENCE [LARGE SCALE GENOMIC DNA]</scope>
    <source>
        <strain evidence="2 3">TI.1.05</strain>
    </source>
</reference>
<dbReference type="Proteomes" id="UP001369082">
    <property type="component" value="Unassembled WGS sequence"/>
</dbReference>
<keyword evidence="1" id="KW-1133">Transmembrane helix</keyword>
<keyword evidence="1" id="KW-0812">Transmembrane</keyword>
<comment type="caution">
    <text evidence="2">The sequence shown here is derived from an EMBL/GenBank/DDBJ whole genome shotgun (WGS) entry which is preliminary data.</text>
</comment>
<protein>
    <recommendedName>
        <fullName evidence="4">Lipoprotein</fullName>
    </recommendedName>
</protein>
<keyword evidence="1" id="KW-0472">Membrane</keyword>
<evidence type="ECO:0000313" key="2">
    <source>
        <dbReference type="EMBL" id="MEL0630742.1"/>
    </source>
</evidence>